<gene>
    <name evidence="5" type="ORF">FJAP1339_LOCUS10652</name>
</gene>
<dbReference type="EMBL" id="HBHR01020989">
    <property type="protein sequence ID" value="CAD9872363.1"/>
    <property type="molecule type" value="Transcribed_RNA"/>
</dbReference>
<dbReference type="InterPro" id="IPR045281">
    <property type="entry name" value="CONSTANS-like"/>
</dbReference>
<organism evidence="5">
    <name type="scientific">Fibrocapsa japonica</name>
    <dbReference type="NCBI Taxonomy" id="94617"/>
    <lineage>
        <taxon>Eukaryota</taxon>
        <taxon>Sar</taxon>
        <taxon>Stramenopiles</taxon>
        <taxon>Ochrophyta</taxon>
        <taxon>Raphidophyceae</taxon>
        <taxon>Chattonellales</taxon>
        <taxon>Chattonellaceae</taxon>
        <taxon>Fibrocapsa</taxon>
    </lineage>
</organism>
<keyword evidence="2" id="KW-0539">Nucleus</keyword>
<comment type="subcellular location">
    <subcellularLocation>
        <location evidence="1">Nucleus</location>
    </subcellularLocation>
</comment>
<dbReference type="InterPro" id="IPR010402">
    <property type="entry name" value="CCT_domain"/>
</dbReference>
<dbReference type="PROSITE" id="PS51017">
    <property type="entry name" value="CCT"/>
    <property type="match status" value="1"/>
</dbReference>
<name>A0A7S2V6K9_9STRA</name>
<protein>
    <recommendedName>
        <fullName evidence="4">CCT domain-containing protein</fullName>
    </recommendedName>
</protein>
<evidence type="ECO:0000313" key="5">
    <source>
        <dbReference type="EMBL" id="CAD9872363.1"/>
    </source>
</evidence>
<feature type="compositionally biased region" description="Polar residues" evidence="3">
    <location>
        <begin position="1"/>
        <end position="12"/>
    </location>
</feature>
<dbReference type="AlphaFoldDB" id="A0A7S2V6K9"/>
<dbReference type="GO" id="GO:0005634">
    <property type="term" value="C:nucleus"/>
    <property type="evidence" value="ECO:0007669"/>
    <property type="project" value="UniProtKB-SubCell"/>
</dbReference>
<proteinExistence type="predicted"/>
<reference evidence="5" key="1">
    <citation type="submission" date="2021-01" db="EMBL/GenBank/DDBJ databases">
        <authorList>
            <person name="Corre E."/>
            <person name="Pelletier E."/>
            <person name="Niang G."/>
            <person name="Scheremetjew M."/>
            <person name="Finn R."/>
            <person name="Kale V."/>
            <person name="Holt S."/>
            <person name="Cochrane G."/>
            <person name="Meng A."/>
            <person name="Brown T."/>
            <person name="Cohen L."/>
        </authorList>
    </citation>
    <scope>NUCLEOTIDE SEQUENCE</scope>
    <source>
        <strain evidence="5">CCMP1661</strain>
    </source>
</reference>
<feature type="domain" description="CCT" evidence="4">
    <location>
        <begin position="105"/>
        <end position="147"/>
    </location>
</feature>
<evidence type="ECO:0000256" key="2">
    <source>
        <dbReference type="ARBA" id="ARBA00023242"/>
    </source>
</evidence>
<feature type="region of interest" description="Disordered" evidence="3">
    <location>
        <begin position="1"/>
        <end position="21"/>
    </location>
</feature>
<evidence type="ECO:0000256" key="1">
    <source>
        <dbReference type="ARBA" id="ARBA00004123"/>
    </source>
</evidence>
<accession>A0A7S2V6K9</accession>
<evidence type="ECO:0000256" key="3">
    <source>
        <dbReference type="SAM" id="MobiDB-lite"/>
    </source>
</evidence>
<dbReference type="PANTHER" id="PTHR31319">
    <property type="entry name" value="ZINC FINGER PROTEIN CONSTANS-LIKE 4"/>
    <property type="match status" value="1"/>
</dbReference>
<sequence length="159" mass="18430">MTAQFLQSSMESNSEDIETKSSYVKQECKMRSVDDSTMIVAELLAGMASSKAEPPLDAQHSAPIAQVPACMHDSISTRYTDDTERAPIKAETNVRWIGKCSPEARRQKIERYLEKRKRRVWAKKVDYKVRKNFADSRLRYKGRFLKKTDEIRLREQLVL</sequence>
<dbReference type="Pfam" id="PF06203">
    <property type="entry name" value="CCT"/>
    <property type="match status" value="1"/>
</dbReference>
<evidence type="ECO:0000259" key="4">
    <source>
        <dbReference type="PROSITE" id="PS51017"/>
    </source>
</evidence>
<dbReference type="PANTHER" id="PTHR31319:SF77">
    <property type="entry name" value="ZINC FINGER PROTEIN CONSTANS-LIKE 4"/>
    <property type="match status" value="1"/>
</dbReference>